<dbReference type="RefSeq" id="WP_214174981.1">
    <property type="nucleotide sequence ID" value="NZ_JAHCVK010000002.1"/>
</dbReference>
<keyword evidence="5" id="KW-0812">Transmembrane</keyword>
<comment type="similarity">
    <text evidence="2">Belongs to the outer membrane factor (OMF) (TC 1.B.17) family.</text>
</comment>
<accession>A0ABS5SCA9</accession>
<sequence length="424" mass="47219">MSRILRHIIAGLLIPAAVAQGETFTLKNCLSEAKSSNTTLRVAAYDQTIAAEGERIGKSGYLPRVDIQGGYTVQLDPQAIDLGNGRTVATQQKDYTFASLGIYQTLYDFGRTDARAGHARTLREAALYNYAGHEQDVFLKVVTAYFGILQAQKLVQSAEDEVVQMTEHLRVARNLYEQGVVTRNDLLQAEVRLAGSQQSRMDSINRRDNAWLLLNYLIDRKPDFRADLEEGATLPYSAVTTAPLAQVPADHPEIKALEKAVEGSEFDVQESKGGYYPELFAKAGLDYVQNRQVKEQAIMAATIGVKFNLFDGQATTGRYRQAIATRSRSEQALRQVKAALGLEYRMAVNDANVSMERIKVSEKAILQGEENLRINKERYQAQVGTATDVIDAQTLLTQARTDYYRSMFDYQVAVARIKKARGEL</sequence>
<evidence type="ECO:0000256" key="1">
    <source>
        <dbReference type="ARBA" id="ARBA00004442"/>
    </source>
</evidence>
<protein>
    <submittedName>
        <fullName evidence="9">TolC family protein</fullName>
    </submittedName>
</protein>
<evidence type="ECO:0000313" key="9">
    <source>
        <dbReference type="EMBL" id="MBT0652995.1"/>
    </source>
</evidence>
<reference evidence="9 10" key="1">
    <citation type="submission" date="2021-05" db="EMBL/GenBank/DDBJ databases">
        <title>The draft genome of Geobacter luticola JCM 17780.</title>
        <authorList>
            <person name="Xu Z."/>
            <person name="Masuda Y."/>
            <person name="Itoh H."/>
            <person name="Senoo K."/>
        </authorList>
    </citation>
    <scope>NUCLEOTIDE SEQUENCE [LARGE SCALE GENOMIC DNA]</scope>
    <source>
        <strain evidence="9 10">JCM 17780</strain>
    </source>
</reference>
<dbReference type="SUPFAM" id="SSF56954">
    <property type="entry name" value="Outer membrane efflux proteins (OEP)"/>
    <property type="match status" value="1"/>
</dbReference>
<evidence type="ECO:0000256" key="2">
    <source>
        <dbReference type="ARBA" id="ARBA00007613"/>
    </source>
</evidence>
<dbReference type="InterPro" id="IPR051906">
    <property type="entry name" value="TolC-like"/>
</dbReference>
<comment type="subcellular location">
    <subcellularLocation>
        <location evidence="1">Cell outer membrane</location>
    </subcellularLocation>
</comment>
<evidence type="ECO:0000256" key="3">
    <source>
        <dbReference type="ARBA" id="ARBA00022448"/>
    </source>
</evidence>
<evidence type="ECO:0000256" key="8">
    <source>
        <dbReference type="SAM" id="Coils"/>
    </source>
</evidence>
<evidence type="ECO:0000256" key="6">
    <source>
        <dbReference type="ARBA" id="ARBA00023136"/>
    </source>
</evidence>
<keyword evidence="10" id="KW-1185">Reference proteome</keyword>
<gene>
    <name evidence="9" type="ORF">KI810_08000</name>
</gene>
<organism evidence="9 10">
    <name type="scientific">Geomobilimonas luticola</name>
    <dbReference type="NCBI Taxonomy" id="1114878"/>
    <lineage>
        <taxon>Bacteria</taxon>
        <taxon>Pseudomonadati</taxon>
        <taxon>Thermodesulfobacteriota</taxon>
        <taxon>Desulfuromonadia</taxon>
        <taxon>Geobacterales</taxon>
        <taxon>Geobacteraceae</taxon>
        <taxon>Geomobilimonas</taxon>
    </lineage>
</organism>
<dbReference type="Proteomes" id="UP000756860">
    <property type="component" value="Unassembled WGS sequence"/>
</dbReference>
<dbReference type="InterPro" id="IPR003423">
    <property type="entry name" value="OMP_efflux"/>
</dbReference>
<keyword evidence="7" id="KW-0998">Cell outer membrane</keyword>
<evidence type="ECO:0000256" key="5">
    <source>
        <dbReference type="ARBA" id="ARBA00022692"/>
    </source>
</evidence>
<dbReference type="PANTHER" id="PTHR30026:SF21">
    <property type="entry name" value="SLR1270 PROTEIN"/>
    <property type="match status" value="1"/>
</dbReference>
<dbReference type="EMBL" id="JAHCVK010000002">
    <property type="protein sequence ID" value="MBT0652995.1"/>
    <property type="molecule type" value="Genomic_DNA"/>
</dbReference>
<proteinExistence type="inferred from homology"/>
<evidence type="ECO:0000256" key="4">
    <source>
        <dbReference type="ARBA" id="ARBA00022452"/>
    </source>
</evidence>
<evidence type="ECO:0000313" key="10">
    <source>
        <dbReference type="Proteomes" id="UP000756860"/>
    </source>
</evidence>
<name>A0ABS5SCA9_9BACT</name>
<comment type="caution">
    <text evidence="9">The sequence shown here is derived from an EMBL/GenBank/DDBJ whole genome shotgun (WGS) entry which is preliminary data.</text>
</comment>
<dbReference type="Pfam" id="PF02321">
    <property type="entry name" value="OEP"/>
    <property type="match status" value="2"/>
</dbReference>
<keyword evidence="6" id="KW-0472">Membrane</keyword>
<keyword evidence="3" id="KW-0813">Transport</keyword>
<dbReference type="PANTHER" id="PTHR30026">
    <property type="entry name" value="OUTER MEMBRANE PROTEIN TOLC"/>
    <property type="match status" value="1"/>
</dbReference>
<keyword evidence="4" id="KW-1134">Transmembrane beta strand</keyword>
<keyword evidence="8" id="KW-0175">Coiled coil</keyword>
<evidence type="ECO:0000256" key="7">
    <source>
        <dbReference type="ARBA" id="ARBA00023237"/>
    </source>
</evidence>
<dbReference type="Gene3D" id="1.20.1600.10">
    <property type="entry name" value="Outer membrane efflux proteins (OEP)"/>
    <property type="match status" value="1"/>
</dbReference>
<feature type="coiled-coil region" evidence="8">
    <location>
        <begin position="148"/>
        <end position="175"/>
    </location>
</feature>